<keyword evidence="3 6" id="KW-0731">Sigma factor</keyword>
<name>A0A2R5HHB7_9LACT</name>
<feature type="short sequence motif" description="Interaction with polymerase core subunit RpoC" evidence="6">
    <location>
        <begin position="269"/>
        <end position="272"/>
    </location>
</feature>
<feature type="compositionally biased region" description="Basic and acidic residues" evidence="7">
    <location>
        <begin position="70"/>
        <end position="89"/>
    </location>
</feature>
<dbReference type="InterPro" id="IPR006847">
    <property type="entry name" value="IF2_N"/>
</dbReference>
<evidence type="ECO:0000256" key="7">
    <source>
        <dbReference type="SAM" id="MobiDB-lite"/>
    </source>
</evidence>
<dbReference type="FunFam" id="1.10.10.10:FF:000002">
    <property type="entry name" value="RNA polymerase sigma factor SigA"/>
    <property type="match status" value="1"/>
</dbReference>
<evidence type="ECO:0000256" key="2">
    <source>
        <dbReference type="ARBA" id="ARBA00023015"/>
    </source>
</evidence>
<dbReference type="InterPro" id="IPR013325">
    <property type="entry name" value="RNA_pol_sigma_r2"/>
</dbReference>
<dbReference type="Gene3D" id="1.10.10.2480">
    <property type="match status" value="1"/>
</dbReference>
<feature type="region of interest" description="Sigma-70 factor domain-2" evidence="6">
    <location>
        <begin position="245"/>
        <end position="315"/>
    </location>
</feature>
<comment type="subunit">
    <text evidence="6">Interacts transiently with the RNA polymerase catalytic core.</text>
</comment>
<dbReference type="Gene3D" id="1.20.120.1810">
    <property type="match status" value="1"/>
</dbReference>
<reference evidence="10 11" key="1">
    <citation type="journal article" date="2018" name="Genome Announc.">
        <title>Draft Genome Sequence of Lactococcus sp. Strain NtB2 (JCM 32569), Isolated from the Gut of the Higher Termite Nasutitermes takasagoensis.</title>
        <authorList>
            <person name="Noda S."/>
            <person name="Aihara C."/>
            <person name="Yuki M."/>
            <person name="Ohkuma M."/>
        </authorList>
    </citation>
    <scope>NUCLEOTIDE SEQUENCE [LARGE SCALE GENOMIC DNA]</scope>
    <source>
        <strain evidence="10 11">NtB2</strain>
    </source>
</reference>
<dbReference type="Pfam" id="PF03979">
    <property type="entry name" value="Sigma70_r1_1"/>
    <property type="match status" value="1"/>
</dbReference>
<comment type="caution">
    <text evidence="10">The sequence shown here is derived from an EMBL/GenBank/DDBJ whole genome shotgun (WGS) entry which is preliminary data.</text>
</comment>
<dbReference type="FunFam" id="1.10.10.10:FF:000004">
    <property type="entry name" value="RNA polymerase sigma factor SigA"/>
    <property type="match status" value="1"/>
</dbReference>
<dbReference type="CDD" id="cd06171">
    <property type="entry name" value="Sigma70_r4"/>
    <property type="match status" value="1"/>
</dbReference>
<evidence type="ECO:0000313" key="11">
    <source>
        <dbReference type="Proteomes" id="UP000245021"/>
    </source>
</evidence>
<dbReference type="OrthoDB" id="9809557at2"/>
<dbReference type="NCBIfam" id="TIGR02393">
    <property type="entry name" value="RpoD_Cterm"/>
    <property type="match status" value="1"/>
</dbReference>
<dbReference type="Proteomes" id="UP000245021">
    <property type="component" value="Unassembled WGS sequence"/>
</dbReference>
<sequence length="477" mass="53964">MAETKKRINQIAKEVDVDNKTLIEKAQELGFEVKSHSSSITAEQEAELLKSLQGKASAKKKAVAKKPVAKKAEKAEEKPAPKAKAESKAKVPAKKSASKAAQKEATEESFDVTAFEKAVKAYIKKRKPLSEALDSEIEEELVSKFGLEAEAIDELLQQIQDEGISIVDKDGNPSEMALQAKTEEEDKVDDEAMEEIVTNVRIDDPVRMYLKEIGRYSLISLDEETKLAEAIIAGGEEAEMAKQMLAEANLRLVVSIAKRYSGRGMQFLDLIQEGNMGLMKAVDKFDHTKGFKFSTYATWWIRQAITRAIADQARTIRIPVHMVETINKLIRVQRQLLQDLGRDPSPEEIGQELHMTPDKVREVLKIAQEPVSLETPIGEEDDSHLGDFIEDDVIESPVDYTNRVLLREQLDEVMDTLTDREENVLRMRFGLDDGRMHTLEDVGKQFKVTRERIRQIEAKAIKKLRHPRRSKPLRDFM</sequence>
<evidence type="ECO:0000259" key="8">
    <source>
        <dbReference type="PROSITE" id="PS00715"/>
    </source>
</evidence>
<protein>
    <recommendedName>
        <fullName evidence="6">RNA polymerase sigma factor SigA</fullName>
    </recommendedName>
</protein>
<dbReference type="PROSITE" id="PS00715">
    <property type="entry name" value="SIGMA70_1"/>
    <property type="match status" value="1"/>
</dbReference>
<dbReference type="Pfam" id="PF04539">
    <property type="entry name" value="Sigma70_r3"/>
    <property type="match status" value="1"/>
</dbReference>
<comment type="subcellular location">
    <subcellularLocation>
        <location evidence="6">Cytoplasm</location>
    </subcellularLocation>
</comment>
<feature type="region of interest" description="Sigma-70 factor domain-4" evidence="6">
    <location>
        <begin position="413"/>
        <end position="466"/>
    </location>
</feature>
<dbReference type="Pfam" id="PF04760">
    <property type="entry name" value="IF2_N"/>
    <property type="match status" value="1"/>
</dbReference>
<dbReference type="EMBL" id="BFFO01000012">
    <property type="protein sequence ID" value="GBG97404.1"/>
    <property type="molecule type" value="Genomic_DNA"/>
</dbReference>
<keyword evidence="5 6" id="KW-0804">Transcription</keyword>
<evidence type="ECO:0000313" key="10">
    <source>
        <dbReference type="EMBL" id="GBG97404.1"/>
    </source>
</evidence>
<dbReference type="GO" id="GO:0006352">
    <property type="term" value="P:DNA-templated transcription initiation"/>
    <property type="evidence" value="ECO:0007669"/>
    <property type="project" value="UniProtKB-UniRule"/>
</dbReference>
<dbReference type="InterPro" id="IPR014284">
    <property type="entry name" value="RNA_pol_sigma-70_dom"/>
</dbReference>
<keyword evidence="1 6" id="KW-0963">Cytoplasm</keyword>
<dbReference type="InterPro" id="IPR028630">
    <property type="entry name" value="Sigma70_RpoD"/>
</dbReference>
<dbReference type="SUPFAM" id="SSF88659">
    <property type="entry name" value="Sigma3 and sigma4 domains of RNA polymerase sigma factors"/>
    <property type="match status" value="2"/>
</dbReference>
<dbReference type="InterPro" id="IPR012760">
    <property type="entry name" value="RNA_pol_sigma_RpoD_C"/>
</dbReference>
<evidence type="ECO:0000256" key="3">
    <source>
        <dbReference type="ARBA" id="ARBA00023082"/>
    </source>
</evidence>
<dbReference type="GO" id="GO:0003677">
    <property type="term" value="F:DNA binding"/>
    <property type="evidence" value="ECO:0007669"/>
    <property type="project" value="UniProtKB-UniRule"/>
</dbReference>
<dbReference type="PRINTS" id="PR00046">
    <property type="entry name" value="SIGMA70FCT"/>
</dbReference>
<comment type="similarity">
    <text evidence="6">Belongs to the sigma-70 factor family. RpoD/SigA subfamily.</text>
</comment>
<dbReference type="SUPFAM" id="SSF88946">
    <property type="entry name" value="Sigma2 domain of RNA polymerase sigma factors"/>
    <property type="match status" value="1"/>
</dbReference>
<dbReference type="InterPro" id="IPR007630">
    <property type="entry name" value="RNA_pol_sigma70_r4"/>
</dbReference>
<dbReference type="Pfam" id="PF04545">
    <property type="entry name" value="Sigma70_r4"/>
    <property type="match status" value="1"/>
</dbReference>
<evidence type="ECO:0000256" key="5">
    <source>
        <dbReference type="ARBA" id="ARBA00023163"/>
    </source>
</evidence>
<dbReference type="InterPro" id="IPR036388">
    <property type="entry name" value="WH-like_DNA-bd_sf"/>
</dbReference>
<dbReference type="InterPro" id="IPR007627">
    <property type="entry name" value="RNA_pol_sigma70_r2"/>
</dbReference>
<comment type="function">
    <text evidence="6">Sigma factors are initiation factors that promote the attachment of RNA polymerase to specific initiation sites and are then released. This sigma factor is the primary sigma factor during exponential growth.</text>
</comment>
<keyword evidence="2 6" id="KW-0805">Transcription regulation</keyword>
<dbReference type="FunFam" id="1.10.601.10:FF:000001">
    <property type="entry name" value="RNA polymerase sigma factor SigA"/>
    <property type="match status" value="1"/>
</dbReference>
<dbReference type="Pfam" id="PF04542">
    <property type="entry name" value="Sigma70_r2"/>
    <property type="match status" value="1"/>
</dbReference>
<dbReference type="InterPro" id="IPR013324">
    <property type="entry name" value="RNA_pol_sigma_r3/r4-like"/>
</dbReference>
<dbReference type="InterPro" id="IPR007624">
    <property type="entry name" value="RNA_pol_sigma70_r3"/>
</dbReference>
<feature type="compositionally biased region" description="Basic residues" evidence="7">
    <location>
        <begin position="57"/>
        <end position="69"/>
    </location>
</feature>
<dbReference type="InterPro" id="IPR050239">
    <property type="entry name" value="Sigma-70_RNA_pol_init_factors"/>
</dbReference>
<feature type="DNA-binding region" description="H-T-H motif" evidence="6">
    <location>
        <begin position="439"/>
        <end position="458"/>
    </location>
</feature>
<feature type="region of interest" description="Sigma-70 factor domain-3" evidence="6">
    <location>
        <begin position="324"/>
        <end position="400"/>
    </location>
</feature>
<dbReference type="PROSITE" id="PS00716">
    <property type="entry name" value="SIGMA70_2"/>
    <property type="match status" value="1"/>
</dbReference>
<feature type="domain" description="RNA polymerase sigma-70" evidence="8">
    <location>
        <begin position="269"/>
        <end position="282"/>
    </location>
</feature>
<feature type="region of interest" description="Disordered" evidence="7">
    <location>
        <begin position="54"/>
        <end position="107"/>
    </location>
</feature>
<keyword evidence="11" id="KW-1185">Reference proteome</keyword>
<dbReference type="GO" id="GO:0005737">
    <property type="term" value="C:cytoplasm"/>
    <property type="evidence" value="ECO:0007669"/>
    <property type="project" value="UniProtKB-SubCell"/>
</dbReference>
<proteinExistence type="inferred from homology"/>
<dbReference type="NCBIfam" id="TIGR02937">
    <property type="entry name" value="sigma70-ECF"/>
    <property type="match status" value="1"/>
</dbReference>
<evidence type="ECO:0000259" key="9">
    <source>
        <dbReference type="PROSITE" id="PS00716"/>
    </source>
</evidence>
<organism evidence="10 11">
    <name type="scientific">Lactococcus termiticola</name>
    <dbReference type="NCBI Taxonomy" id="2169526"/>
    <lineage>
        <taxon>Bacteria</taxon>
        <taxon>Bacillati</taxon>
        <taxon>Bacillota</taxon>
        <taxon>Bacilli</taxon>
        <taxon>Lactobacillales</taxon>
        <taxon>Streptococcaceae</taxon>
        <taxon>Lactococcus</taxon>
    </lineage>
</organism>
<dbReference type="HAMAP" id="MF_00963">
    <property type="entry name" value="Sigma70_RpoD_SigA"/>
    <property type="match status" value="1"/>
</dbReference>
<dbReference type="InterPro" id="IPR009042">
    <property type="entry name" value="RNA_pol_sigma70_r1_2"/>
</dbReference>
<dbReference type="Gene3D" id="1.10.10.10">
    <property type="entry name" value="Winged helix-like DNA-binding domain superfamily/Winged helix DNA-binding domain"/>
    <property type="match status" value="2"/>
</dbReference>
<gene>
    <name evidence="10" type="primary">rpoD</name>
    <name evidence="6" type="synonym">sigA</name>
    <name evidence="10" type="ORF">NtB2_01549</name>
</gene>
<evidence type="ECO:0000256" key="1">
    <source>
        <dbReference type="ARBA" id="ARBA00022490"/>
    </source>
</evidence>
<dbReference type="AlphaFoldDB" id="A0A2R5HHB7"/>
<keyword evidence="4 6" id="KW-0238">DNA-binding</keyword>
<dbReference type="Pfam" id="PF00140">
    <property type="entry name" value="Sigma70_r1_2"/>
    <property type="match status" value="1"/>
</dbReference>
<dbReference type="NCBIfam" id="NF006666">
    <property type="entry name" value="PRK09210.1"/>
    <property type="match status" value="1"/>
</dbReference>
<dbReference type="PANTHER" id="PTHR30603">
    <property type="entry name" value="RNA POLYMERASE SIGMA FACTOR RPO"/>
    <property type="match status" value="1"/>
</dbReference>
<dbReference type="Gene3D" id="1.10.601.10">
    <property type="entry name" value="RNA Polymerase Primary Sigma Factor"/>
    <property type="match status" value="1"/>
</dbReference>
<dbReference type="InterPro" id="IPR007127">
    <property type="entry name" value="RNA_pol_sigma_70_r1_1"/>
</dbReference>
<dbReference type="InterPro" id="IPR000943">
    <property type="entry name" value="RNA_pol_sigma70"/>
</dbReference>
<evidence type="ECO:0000256" key="6">
    <source>
        <dbReference type="HAMAP-Rule" id="MF_00963"/>
    </source>
</evidence>
<accession>A0A2R5HHB7</accession>
<feature type="domain" description="RNA polymerase sigma-70" evidence="9">
    <location>
        <begin position="438"/>
        <end position="464"/>
    </location>
</feature>
<dbReference type="GO" id="GO:0016987">
    <property type="term" value="F:sigma factor activity"/>
    <property type="evidence" value="ECO:0007669"/>
    <property type="project" value="UniProtKB-UniRule"/>
</dbReference>
<dbReference type="PANTHER" id="PTHR30603:SF60">
    <property type="entry name" value="RNA POLYMERASE SIGMA FACTOR RPOD"/>
    <property type="match status" value="1"/>
</dbReference>
<evidence type="ECO:0000256" key="4">
    <source>
        <dbReference type="ARBA" id="ARBA00023125"/>
    </source>
</evidence>